<dbReference type="InterPro" id="IPR004562">
    <property type="entry name" value="LipoylTrfase_LipoateP_Ligase"/>
</dbReference>
<dbReference type="VEuPathDB" id="TriTrypDB:TvY486_0800090"/>
<evidence type="ECO:0000256" key="1">
    <source>
        <dbReference type="ARBA" id="ARBA00005085"/>
    </source>
</evidence>
<dbReference type="InterPro" id="IPR045864">
    <property type="entry name" value="aa-tRNA-synth_II/BPL/LPL"/>
</dbReference>
<evidence type="ECO:0000256" key="2">
    <source>
        <dbReference type="ARBA" id="ARBA00008242"/>
    </source>
</evidence>
<dbReference type="OMA" id="RDIAYHH"/>
<dbReference type="SUPFAM" id="SSF55681">
    <property type="entry name" value="Class II aaRS and biotin synthetases"/>
    <property type="match status" value="1"/>
</dbReference>
<dbReference type="UniPathway" id="UPA00537">
    <property type="reaction ID" value="UER00595"/>
</dbReference>
<evidence type="ECO:0000313" key="4">
    <source>
        <dbReference type="EMBL" id="CCC49402.1"/>
    </source>
</evidence>
<dbReference type="InterPro" id="IPR004143">
    <property type="entry name" value="BPL_LPL_catalytic"/>
</dbReference>
<name>G0U006_TRYVY</name>
<comment type="pathway">
    <text evidence="1">Protein modification; protein lipoylation via exogenous pathway; protein N(6)-(lipoyl)lysine from lipoate: step 2/2.</text>
</comment>
<dbReference type="CDD" id="cd16443">
    <property type="entry name" value="LplA"/>
    <property type="match status" value="1"/>
</dbReference>
<evidence type="ECO:0000259" key="3">
    <source>
        <dbReference type="PROSITE" id="PS51733"/>
    </source>
</evidence>
<dbReference type="GO" id="GO:0016874">
    <property type="term" value="F:ligase activity"/>
    <property type="evidence" value="ECO:0007669"/>
    <property type="project" value="UniProtKB-KW"/>
</dbReference>
<comment type="similarity">
    <text evidence="2">Belongs to the LplA family.</text>
</comment>
<dbReference type="GO" id="GO:0005737">
    <property type="term" value="C:cytoplasm"/>
    <property type="evidence" value="ECO:0007669"/>
    <property type="project" value="TreeGrafter"/>
</dbReference>
<proteinExistence type="inferred from homology"/>
<keyword evidence="4" id="KW-0436">Ligase</keyword>
<dbReference type="PANTHER" id="PTHR12561">
    <property type="entry name" value="LIPOATE-PROTEIN LIGASE"/>
    <property type="match status" value="1"/>
</dbReference>
<gene>
    <name evidence="4" type="ORF">TVY486_0800090</name>
</gene>
<dbReference type="GO" id="GO:0009249">
    <property type="term" value="P:protein lipoylation"/>
    <property type="evidence" value="ECO:0007669"/>
    <property type="project" value="InterPro"/>
</dbReference>
<protein>
    <submittedName>
        <fullName evidence="4">Putative lipoate-protein ligase</fullName>
        <ecNumber evidence="4">6.-.-.-</ecNumber>
    </submittedName>
</protein>
<dbReference type="GO" id="GO:0017118">
    <property type="term" value="F:lipoyltransferase activity"/>
    <property type="evidence" value="ECO:0007669"/>
    <property type="project" value="TreeGrafter"/>
</dbReference>
<dbReference type="EMBL" id="HE573024">
    <property type="protein sequence ID" value="CCC49402.1"/>
    <property type="molecule type" value="Genomic_DNA"/>
</dbReference>
<dbReference type="EC" id="6.-.-.-" evidence="4"/>
<dbReference type="PANTHER" id="PTHR12561:SF3">
    <property type="entry name" value="LIPOYLTRANSFERASE 1, MITOCHONDRIAL"/>
    <property type="match status" value="1"/>
</dbReference>
<dbReference type="Gene3D" id="3.30.930.10">
    <property type="entry name" value="Bira Bifunctional Protein, Domain 2"/>
    <property type="match status" value="1"/>
</dbReference>
<dbReference type="AlphaFoldDB" id="G0U006"/>
<reference evidence="4" key="1">
    <citation type="journal article" date="2012" name="Proc. Natl. Acad. Sci. U.S.A.">
        <title>Antigenic diversity is generated by distinct evolutionary mechanisms in African trypanosome species.</title>
        <authorList>
            <person name="Jackson A.P."/>
            <person name="Berry A."/>
            <person name="Aslett M."/>
            <person name="Allison H.C."/>
            <person name="Burton P."/>
            <person name="Vavrova-Anderson J."/>
            <person name="Brown R."/>
            <person name="Browne H."/>
            <person name="Corton N."/>
            <person name="Hauser H."/>
            <person name="Gamble J."/>
            <person name="Gilderthorp R."/>
            <person name="Marcello L."/>
            <person name="McQuillan J."/>
            <person name="Otto T.D."/>
            <person name="Quail M.A."/>
            <person name="Sanders M.J."/>
            <person name="van Tonder A."/>
            <person name="Ginger M.L."/>
            <person name="Field M.C."/>
            <person name="Barry J.D."/>
            <person name="Hertz-Fowler C."/>
            <person name="Berriman M."/>
        </authorList>
    </citation>
    <scope>NUCLEOTIDE SEQUENCE</scope>
    <source>
        <strain evidence="4">Y486</strain>
    </source>
</reference>
<sequence length="492" mass="54405">MRCSYGCLFPVVSLASFVARHAALTRHDRLLTTERKNVVLISNSHNIYENLATEEAMLRGVVLGKDQRFLFMYVNEPCVVVGRNQNLRTEVAIRAARRDGITIARRNSGGGAVYHDRGNVCLAVFTHRDSYCPDRSVKLLRMFLNSEFGVALERQTTTNRHDLFLDGMKITGSAMRVQRDIAYHHFTLLVSSCPEKLGVYLKQEGDYVSFTTSAVGSVRSPVTTLQGAGVFPAEYNSERVVDHVLEAKAKFFIKHADEVWGRGDACTPCGVEAPTYEAAAAPCSFVSNNPAGSVMLVDVVGAVERDIKFIDGENRRAASDASQSMRTECNRLSAAEWLFCAPKFETRISITAKELLARNSSVTQGGGVSEQIVAYCMEAHTRIDITTVVENHCIASLSAFWVDNGAVVDGEKPWCLELLQRILLGEHVNNESSNICEKIHPLLAENLGFVEDGAGECMGDNTEKCTRLNRLLFMEAVLDIWCGKNVFRLTSN</sequence>
<dbReference type="Pfam" id="PF21948">
    <property type="entry name" value="LplA-B_cat"/>
    <property type="match status" value="1"/>
</dbReference>
<feature type="domain" description="BPL/LPL catalytic" evidence="3">
    <location>
        <begin position="64"/>
        <end position="252"/>
    </location>
</feature>
<organism evidence="4">
    <name type="scientific">Trypanosoma vivax (strain Y486)</name>
    <dbReference type="NCBI Taxonomy" id="1055687"/>
    <lineage>
        <taxon>Eukaryota</taxon>
        <taxon>Discoba</taxon>
        <taxon>Euglenozoa</taxon>
        <taxon>Kinetoplastea</taxon>
        <taxon>Metakinetoplastina</taxon>
        <taxon>Trypanosomatida</taxon>
        <taxon>Trypanosomatidae</taxon>
        <taxon>Trypanosoma</taxon>
        <taxon>Duttonella</taxon>
    </lineage>
</organism>
<dbReference type="PROSITE" id="PS51733">
    <property type="entry name" value="BPL_LPL_CATALYTIC"/>
    <property type="match status" value="1"/>
</dbReference>
<accession>G0U006</accession>